<evidence type="ECO:0000256" key="1">
    <source>
        <dbReference type="SAM" id="MobiDB-lite"/>
    </source>
</evidence>
<feature type="signal peptide" evidence="2">
    <location>
        <begin position="1"/>
        <end position="25"/>
    </location>
</feature>
<keyword evidence="2" id="KW-0732">Signal</keyword>
<keyword evidence="4" id="KW-1185">Reference proteome</keyword>
<evidence type="ECO:0000313" key="3">
    <source>
        <dbReference type="EMBL" id="TSJ79237.1"/>
    </source>
</evidence>
<dbReference type="Proteomes" id="UP000315648">
    <property type="component" value="Unassembled WGS sequence"/>
</dbReference>
<feature type="region of interest" description="Disordered" evidence="1">
    <location>
        <begin position="266"/>
        <end position="287"/>
    </location>
</feature>
<gene>
    <name evidence="3" type="ORF">FPL22_08075</name>
</gene>
<protein>
    <submittedName>
        <fullName evidence="3">Uncharacterized protein</fullName>
    </submittedName>
</protein>
<feature type="chain" id="PRO_5022110482" evidence="2">
    <location>
        <begin position="26"/>
        <end position="287"/>
    </location>
</feature>
<name>A0A556QRG6_9BACT</name>
<organism evidence="3 4">
    <name type="scientific">Rariglobus hedericola</name>
    <dbReference type="NCBI Taxonomy" id="2597822"/>
    <lineage>
        <taxon>Bacteria</taxon>
        <taxon>Pseudomonadati</taxon>
        <taxon>Verrucomicrobiota</taxon>
        <taxon>Opitutia</taxon>
        <taxon>Opitutales</taxon>
        <taxon>Opitutaceae</taxon>
        <taxon>Rariglobus</taxon>
    </lineage>
</organism>
<sequence>MISRYPLLLALAFNATLALSPELHAGRPNPGAPRDRVLPRPLTGIEKYGDPKSISSKDVARLPDHLTLDKLYKKWGYAHLGDPPLFLQYHADGDFWFYVSFDLDDIPTILAGDYHKVEILGVTLVGVGRYEQFPFAKVWTSTRVSPATKVSIEQIRDLPDELYFDQIQSWWGKSRISGLASDATVAMFGRHSRDMFPPVASVAYHTPMDGYRLVFFLDWASAAESVAGKKTRVKVTSIYTMGPNSKAILEWGSYINLKTGSLYNPPPKKDPFAPDTEPRPKGFLGLE</sequence>
<evidence type="ECO:0000256" key="2">
    <source>
        <dbReference type="SAM" id="SignalP"/>
    </source>
</evidence>
<accession>A0A556QRG6</accession>
<dbReference type="RefSeq" id="WP_144229580.1">
    <property type="nucleotide sequence ID" value="NZ_CBCRVV010000018.1"/>
</dbReference>
<proteinExistence type="predicted"/>
<feature type="compositionally biased region" description="Basic and acidic residues" evidence="1">
    <location>
        <begin position="267"/>
        <end position="280"/>
    </location>
</feature>
<comment type="caution">
    <text evidence="3">The sequence shown here is derived from an EMBL/GenBank/DDBJ whole genome shotgun (WGS) entry which is preliminary data.</text>
</comment>
<reference evidence="3 4" key="1">
    <citation type="submission" date="2019-07" db="EMBL/GenBank/DDBJ databases">
        <title>Description of 53C-WASEF.</title>
        <authorList>
            <person name="Pitt A."/>
            <person name="Hahn M.W."/>
        </authorList>
    </citation>
    <scope>NUCLEOTIDE SEQUENCE [LARGE SCALE GENOMIC DNA]</scope>
    <source>
        <strain evidence="3 4">53C-WASEF</strain>
    </source>
</reference>
<evidence type="ECO:0000313" key="4">
    <source>
        <dbReference type="Proteomes" id="UP000315648"/>
    </source>
</evidence>
<dbReference type="AlphaFoldDB" id="A0A556QRG6"/>
<dbReference type="EMBL" id="VMBG01000001">
    <property type="protein sequence ID" value="TSJ79237.1"/>
    <property type="molecule type" value="Genomic_DNA"/>
</dbReference>